<dbReference type="EMBL" id="MKIQ01000003">
    <property type="protein sequence ID" value="OFI47708.1"/>
    <property type="molecule type" value="Genomic_DNA"/>
</dbReference>
<evidence type="ECO:0000256" key="1">
    <source>
        <dbReference type="SAM" id="Phobius"/>
    </source>
</evidence>
<feature type="transmembrane region" description="Helical" evidence="1">
    <location>
        <begin position="84"/>
        <end position="104"/>
    </location>
</feature>
<accession>A0A9Q5JHK4</accession>
<sequence>MNQTNPIRIDRFINTTNYLYFIQATNICLLLIIILVFLKAVRKKVTYAFSILISLIGLVANYFYIAFDGVLIDNGLQLNLYNNVNVYITILIFILIVLSVILSFTSKKR</sequence>
<dbReference type="Proteomes" id="UP000177273">
    <property type="component" value="Unassembled WGS sequence"/>
</dbReference>
<dbReference type="AlphaFoldDB" id="A0A9Q5JHK4"/>
<evidence type="ECO:0000313" key="2">
    <source>
        <dbReference type="EMBL" id="OFI47708.1"/>
    </source>
</evidence>
<protein>
    <submittedName>
        <fullName evidence="2">Uncharacterized protein</fullName>
    </submittedName>
</protein>
<gene>
    <name evidence="2" type="ORF">BG262_08385</name>
</gene>
<feature type="transmembrane region" description="Helical" evidence="1">
    <location>
        <begin position="45"/>
        <end position="64"/>
    </location>
</feature>
<keyword evidence="3" id="KW-1185">Reference proteome</keyword>
<proteinExistence type="predicted"/>
<feature type="transmembrane region" description="Helical" evidence="1">
    <location>
        <begin position="20"/>
        <end position="38"/>
    </location>
</feature>
<organism evidence="2 3">
    <name type="scientific">Floricoccus penangensis</name>
    <dbReference type="NCBI Taxonomy" id="1859475"/>
    <lineage>
        <taxon>Bacteria</taxon>
        <taxon>Bacillati</taxon>
        <taxon>Bacillota</taxon>
        <taxon>Bacilli</taxon>
        <taxon>Lactobacillales</taxon>
        <taxon>Streptococcaceae</taxon>
        <taxon>Floricoccus</taxon>
    </lineage>
</organism>
<evidence type="ECO:0000313" key="3">
    <source>
        <dbReference type="Proteomes" id="UP000177273"/>
    </source>
</evidence>
<reference evidence="3" key="1">
    <citation type="submission" date="2016-09" db="EMBL/GenBank/DDBJ databases">
        <title>Draft genome sequence of a novel species of the family Streptococcaceae isolated from flowers.</title>
        <authorList>
            <person name="Chuah L.-O."/>
            <person name="Yap K.-P."/>
            <person name="Thong K.L."/>
            <person name="Liong M.T."/>
            <person name="Ahmad R."/>
            <person name="Rusul G."/>
        </authorList>
    </citation>
    <scope>NUCLEOTIDE SEQUENCE [LARGE SCALE GENOMIC DNA]</scope>
    <source>
        <strain evidence="3">HibF3</strain>
    </source>
</reference>
<keyword evidence="1" id="KW-1133">Transmembrane helix</keyword>
<comment type="caution">
    <text evidence="2">The sequence shown here is derived from an EMBL/GenBank/DDBJ whole genome shotgun (WGS) entry which is preliminary data.</text>
</comment>
<name>A0A9Q5JHK4_9LACT</name>
<keyword evidence="1" id="KW-0812">Transmembrane</keyword>
<keyword evidence="1" id="KW-0472">Membrane</keyword>